<name>A0A699H9W1_TANCI</name>
<proteinExistence type="predicted"/>
<organism evidence="3">
    <name type="scientific">Tanacetum cinerariifolium</name>
    <name type="common">Dalmatian daisy</name>
    <name type="synonym">Chrysanthemum cinerariifolium</name>
    <dbReference type="NCBI Taxonomy" id="118510"/>
    <lineage>
        <taxon>Eukaryota</taxon>
        <taxon>Viridiplantae</taxon>
        <taxon>Streptophyta</taxon>
        <taxon>Embryophyta</taxon>
        <taxon>Tracheophyta</taxon>
        <taxon>Spermatophyta</taxon>
        <taxon>Magnoliopsida</taxon>
        <taxon>eudicotyledons</taxon>
        <taxon>Gunneridae</taxon>
        <taxon>Pentapetalae</taxon>
        <taxon>asterids</taxon>
        <taxon>campanulids</taxon>
        <taxon>Asterales</taxon>
        <taxon>Asteraceae</taxon>
        <taxon>Asteroideae</taxon>
        <taxon>Anthemideae</taxon>
        <taxon>Anthemidinae</taxon>
        <taxon>Tanacetum</taxon>
    </lineage>
</organism>
<feature type="coiled-coil region" evidence="1">
    <location>
        <begin position="380"/>
        <end position="407"/>
    </location>
</feature>
<evidence type="ECO:0000256" key="2">
    <source>
        <dbReference type="SAM" id="MobiDB-lite"/>
    </source>
</evidence>
<keyword evidence="1" id="KW-0175">Coiled coil</keyword>
<accession>A0A699H9W1</accession>
<sequence length="409" mass="44721">MAIYVISVLSDSSEESVGTSTGRVILFGTISTIVPDTTPFITHPASDMEFDQSEDPSSDHIPPLPATSLFLLSTDDSSDSDIPDTPPSPTHGTPFIETTFLLRDSSSKTSSDPFLDNLPDSSSDHSLPAPSSGMRPSHHLCSLVPSVPHLSAAITNRPSHSSFFASPSHKRSRYSVASVPLSLPVPGALSSTRADLLPSHKRIRSLESTTDLEGCSKDSFESYVSREAGLGVDVEDESSEPSRSRETDVEMDDDVERSDGLDIDPEIQVEIDKCVAYVDALRARGIDARVVVETIDQDEVETGARGPVKVRADRVTHLVIADDIPEPIQEGVVEVTYETLGGLIQRFHDHTVEIPIHHVQAIESIQRNQGHKIVATGQQSADMLERIRELKRDNRRLRDMMDVESQRVT</sequence>
<protein>
    <submittedName>
        <fullName evidence="3">Uncharacterized protein</fullName>
    </submittedName>
</protein>
<feature type="region of interest" description="Disordered" evidence="2">
    <location>
        <begin position="228"/>
        <end position="259"/>
    </location>
</feature>
<gene>
    <name evidence="3" type="ORF">Tci_343088</name>
</gene>
<dbReference type="EMBL" id="BKCJ010125128">
    <property type="protein sequence ID" value="GEX71113.1"/>
    <property type="molecule type" value="Genomic_DNA"/>
</dbReference>
<evidence type="ECO:0000313" key="3">
    <source>
        <dbReference type="EMBL" id="GEX71113.1"/>
    </source>
</evidence>
<comment type="caution">
    <text evidence="3">The sequence shown here is derived from an EMBL/GenBank/DDBJ whole genome shotgun (WGS) entry which is preliminary data.</text>
</comment>
<feature type="region of interest" description="Disordered" evidence="2">
    <location>
        <begin position="42"/>
        <end position="136"/>
    </location>
</feature>
<feature type="compositionally biased region" description="Low complexity" evidence="2">
    <location>
        <begin position="115"/>
        <end position="132"/>
    </location>
</feature>
<reference evidence="3" key="1">
    <citation type="journal article" date="2019" name="Sci. Rep.">
        <title>Draft genome of Tanacetum cinerariifolium, the natural source of mosquito coil.</title>
        <authorList>
            <person name="Yamashiro T."/>
            <person name="Shiraishi A."/>
            <person name="Satake H."/>
            <person name="Nakayama K."/>
        </authorList>
    </citation>
    <scope>NUCLEOTIDE SEQUENCE</scope>
</reference>
<evidence type="ECO:0000256" key="1">
    <source>
        <dbReference type="SAM" id="Coils"/>
    </source>
</evidence>
<feature type="compositionally biased region" description="Acidic residues" evidence="2">
    <location>
        <begin position="249"/>
        <end position="259"/>
    </location>
</feature>
<dbReference type="AlphaFoldDB" id="A0A699H9W1"/>